<evidence type="ECO:0000313" key="2">
    <source>
        <dbReference type="Proteomes" id="UP000316125"/>
    </source>
</evidence>
<protein>
    <submittedName>
        <fullName evidence="1">HEAT repeat domain-containing protein</fullName>
    </submittedName>
</protein>
<dbReference type="EMBL" id="CP041040">
    <property type="protein sequence ID" value="QDE33925.1"/>
    <property type="molecule type" value="Genomic_DNA"/>
</dbReference>
<dbReference type="AlphaFoldDB" id="A0A4Y5YN11"/>
<gene>
    <name evidence="1" type="ORF">FIV50_03465</name>
</gene>
<evidence type="ECO:0000313" key="1">
    <source>
        <dbReference type="EMBL" id="QDE33925.1"/>
    </source>
</evidence>
<dbReference type="Gene3D" id="1.25.10.10">
    <property type="entry name" value="Leucine-rich Repeat Variant"/>
    <property type="match status" value="1"/>
</dbReference>
<dbReference type="InterPro" id="IPR011989">
    <property type="entry name" value="ARM-like"/>
</dbReference>
<dbReference type="Pfam" id="PF13646">
    <property type="entry name" value="HEAT_2"/>
    <property type="match status" value="1"/>
</dbReference>
<accession>A0A4Y5YN11</accession>
<dbReference type="Proteomes" id="UP000316125">
    <property type="component" value="Chromosome"/>
</dbReference>
<dbReference type="OrthoDB" id="9134742at2"/>
<reference evidence="1 2" key="1">
    <citation type="submission" date="2019-06" db="EMBL/GenBank/DDBJ databases">
        <title>Complete genome of Microbacterium foliorum M2.</title>
        <authorList>
            <person name="Cao G."/>
        </authorList>
    </citation>
    <scope>NUCLEOTIDE SEQUENCE [LARGE SCALE GENOMIC DNA]</scope>
    <source>
        <strain evidence="1 2">M2</strain>
    </source>
</reference>
<name>A0A4Y5YN11_9MICO</name>
<sequence>MNDNSPTAQVTRLRDALRAADASARLQAALTAGIRADDAYLSTLIDRCAVEPDFYVRDMLTWAITRHDRTRAVDLLLPELRSANPQARSQALHSLSKIQDPRAWPAITTDLLRDADAEVAKTAWRTAAGLAPESERGELARELGRNFGRGDGELQRSLSRAIAMLGPAAEPVVEEASESRDPGVRAHALATAHVMANPDDSFETAVEEARRVAALRAAPTIEGH</sequence>
<organism evidence="1 2">
    <name type="scientific">Microbacterium foliorum</name>
    <dbReference type="NCBI Taxonomy" id="104336"/>
    <lineage>
        <taxon>Bacteria</taxon>
        <taxon>Bacillati</taxon>
        <taxon>Actinomycetota</taxon>
        <taxon>Actinomycetes</taxon>
        <taxon>Micrococcales</taxon>
        <taxon>Microbacteriaceae</taxon>
        <taxon>Microbacterium</taxon>
    </lineage>
</organism>
<proteinExistence type="predicted"/>
<dbReference type="InterPro" id="IPR016024">
    <property type="entry name" value="ARM-type_fold"/>
</dbReference>
<dbReference type="SUPFAM" id="SSF48371">
    <property type="entry name" value="ARM repeat"/>
    <property type="match status" value="1"/>
</dbReference>
<dbReference type="RefSeq" id="WP_140036208.1">
    <property type="nucleotide sequence ID" value="NZ_CP041040.1"/>
</dbReference>